<sequence length="331" mass="37569">MYMVIQFNPDNDVVELNEFCGVATRELTFDSNGDFVIPEGQEYDMELPENNFGFNRYFELVRKIADEESNKKTIMDMPVSLMLKIAGNLDPVERTALRSVNRAMKDVADVLPPTLESISIAWNNLNTVKWKFNENPTEHSGFGKLEKLSNVGGFKVNTLILRSLRRIGRPHGEGKLVDVLKIISSFEKFKTCQLGIADLSDQFEIRTIGKALGVEVPFGPLRTINHRYQIPKSKKCSDLWSDSSDLWSDSSDLWSVIVIAHRYGIKNVLAYCERQLIMDFEEDNFSDEIYPIQYAIHSHNGICKIPNVPETIPTVDQTPAILLFEVNDVTG</sequence>
<reference evidence="1 2" key="1">
    <citation type="journal article" date="2003" name="PLoS Biol.">
        <title>The genome sequence of Caenorhabditis briggsae: a platform for comparative genomics.</title>
        <authorList>
            <person name="Stein L.D."/>
            <person name="Bao Z."/>
            <person name="Blasiar D."/>
            <person name="Blumenthal T."/>
            <person name="Brent M.R."/>
            <person name="Chen N."/>
            <person name="Chinwalla A."/>
            <person name="Clarke L."/>
            <person name="Clee C."/>
            <person name="Coghlan A."/>
            <person name="Coulson A."/>
            <person name="D'Eustachio P."/>
            <person name="Fitch D.H."/>
            <person name="Fulton L.A."/>
            <person name="Fulton R.E."/>
            <person name="Griffiths-Jones S."/>
            <person name="Harris T.W."/>
            <person name="Hillier L.W."/>
            <person name="Kamath R."/>
            <person name="Kuwabara P.E."/>
            <person name="Mardis E.R."/>
            <person name="Marra M.A."/>
            <person name="Miner T.L."/>
            <person name="Minx P."/>
            <person name="Mullikin J.C."/>
            <person name="Plumb R.W."/>
            <person name="Rogers J."/>
            <person name="Schein J.E."/>
            <person name="Sohrmann M."/>
            <person name="Spieth J."/>
            <person name="Stajich J.E."/>
            <person name="Wei C."/>
            <person name="Willey D."/>
            <person name="Wilson R.K."/>
            <person name="Durbin R."/>
            <person name="Waterston R.H."/>
        </authorList>
    </citation>
    <scope>NUCLEOTIDE SEQUENCE [LARGE SCALE GENOMIC DNA]</scope>
    <source>
        <strain evidence="1 2">AF16</strain>
    </source>
</reference>
<dbReference type="InParanoid" id="A8XTT7"/>
<accession>A8XTT7</accession>
<evidence type="ECO:0000313" key="3">
    <source>
        <dbReference type="WormBase" id="CBG18652"/>
    </source>
</evidence>
<dbReference type="CDD" id="cd22150">
    <property type="entry name" value="F-box_CeFBXA-like"/>
    <property type="match status" value="1"/>
</dbReference>
<dbReference type="WormBase" id="CBG18652">
    <property type="protein sequence ID" value="CBP45216"/>
    <property type="gene ID" value="WBGene00038033"/>
</dbReference>
<evidence type="ECO:0000313" key="2">
    <source>
        <dbReference type="Proteomes" id="UP000008549"/>
    </source>
</evidence>
<reference evidence="1 2" key="2">
    <citation type="journal article" date="2011" name="PLoS Genet.">
        <title>Caenorhabditis briggsae recombinant inbred line genotypes reveal inter-strain incompatibility and the evolution of recombination.</title>
        <authorList>
            <person name="Ross J.A."/>
            <person name="Koboldt D.C."/>
            <person name="Staisch J.E."/>
            <person name="Chamberlin H.M."/>
            <person name="Gupta B.P."/>
            <person name="Miller R.D."/>
            <person name="Baird S.E."/>
            <person name="Haag E.S."/>
        </authorList>
    </citation>
    <scope>NUCLEOTIDE SEQUENCE [LARGE SCALE GENOMIC DNA]</scope>
    <source>
        <strain evidence="1 2">AF16</strain>
    </source>
</reference>
<dbReference type="Proteomes" id="UP000008549">
    <property type="component" value="Unassembled WGS sequence"/>
</dbReference>
<dbReference type="HOGENOM" id="CLU_840003_0_0_1"/>
<keyword evidence="2" id="KW-1185">Reference proteome</keyword>
<organism evidence="1 2">
    <name type="scientific">Caenorhabditis briggsae</name>
    <dbReference type="NCBI Taxonomy" id="6238"/>
    <lineage>
        <taxon>Eukaryota</taxon>
        <taxon>Metazoa</taxon>
        <taxon>Ecdysozoa</taxon>
        <taxon>Nematoda</taxon>
        <taxon>Chromadorea</taxon>
        <taxon>Rhabditida</taxon>
        <taxon>Rhabditina</taxon>
        <taxon>Rhabditomorpha</taxon>
        <taxon>Rhabditoidea</taxon>
        <taxon>Rhabditidae</taxon>
        <taxon>Peloderinae</taxon>
        <taxon>Caenorhabditis</taxon>
    </lineage>
</organism>
<dbReference type="KEGG" id="cbr:CBG_18652"/>
<evidence type="ECO:0000313" key="1">
    <source>
        <dbReference type="EMBL" id="CAP36063.1"/>
    </source>
</evidence>
<name>A8XTT7_CAEBR</name>
<dbReference type="CTD" id="8580434"/>
<gene>
    <name evidence="1 3" type="ORF">CBG18652</name>
    <name evidence="1" type="ORF">CBG_18652</name>
</gene>
<dbReference type="GeneID" id="8580434"/>
<dbReference type="AlphaFoldDB" id="A8XTT7"/>
<dbReference type="RefSeq" id="XP_002638437.1">
    <property type="nucleotide sequence ID" value="XM_002638391.1"/>
</dbReference>
<proteinExistence type="predicted"/>
<dbReference type="EMBL" id="HE601466">
    <property type="protein sequence ID" value="CAP36063.1"/>
    <property type="molecule type" value="Genomic_DNA"/>
</dbReference>
<protein>
    <submittedName>
        <fullName evidence="1">Protein CBG18652</fullName>
    </submittedName>
</protein>